<reference evidence="1 2" key="1">
    <citation type="journal article" date="2019" name="Sci. Rep.">
        <title>A high-quality genome of Eragrostis curvula grass provides insights into Poaceae evolution and supports new strategies to enhance forage quality.</title>
        <authorList>
            <person name="Carballo J."/>
            <person name="Santos B.A.C.M."/>
            <person name="Zappacosta D."/>
            <person name="Garbus I."/>
            <person name="Selva J.P."/>
            <person name="Gallo C.A."/>
            <person name="Diaz A."/>
            <person name="Albertini E."/>
            <person name="Caccamo M."/>
            <person name="Echenique V."/>
        </authorList>
    </citation>
    <scope>NUCLEOTIDE SEQUENCE [LARGE SCALE GENOMIC DNA]</scope>
    <source>
        <strain evidence="2">cv. Victoria</strain>
        <tissue evidence="1">Leaf</tissue>
    </source>
</reference>
<dbReference type="Proteomes" id="UP000324897">
    <property type="component" value="Unassembled WGS sequence"/>
</dbReference>
<comment type="caution">
    <text evidence="1">The sequence shown here is derived from an EMBL/GenBank/DDBJ whole genome shotgun (WGS) entry which is preliminary data.</text>
</comment>
<feature type="non-terminal residue" evidence="1">
    <location>
        <position position="1"/>
    </location>
</feature>
<organism evidence="1 2">
    <name type="scientific">Eragrostis curvula</name>
    <name type="common">weeping love grass</name>
    <dbReference type="NCBI Taxonomy" id="38414"/>
    <lineage>
        <taxon>Eukaryota</taxon>
        <taxon>Viridiplantae</taxon>
        <taxon>Streptophyta</taxon>
        <taxon>Embryophyta</taxon>
        <taxon>Tracheophyta</taxon>
        <taxon>Spermatophyta</taxon>
        <taxon>Magnoliopsida</taxon>
        <taxon>Liliopsida</taxon>
        <taxon>Poales</taxon>
        <taxon>Poaceae</taxon>
        <taxon>PACMAD clade</taxon>
        <taxon>Chloridoideae</taxon>
        <taxon>Eragrostideae</taxon>
        <taxon>Eragrostidinae</taxon>
        <taxon>Eragrostis</taxon>
    </lineage>
</organism>
<name>A0A5J9VGV8_9POAL</name>
<protein>
    <submittedName>
        <fullName evidence="1">Uncharacterized protein</fullName>
    </submittedName>
</protein>
<dbReference type="AlphaFoldDB" id="A0A5J9VGV8"/>
<dbReference type="EMBL" id="RWGY01000009">
    <property type="protein sequence ID" value="TVU35343.1"/>
    <property type="molecule type" value="Genomic_DNA"/>
</dbReference>
<gene>
    <name evidence="1" type="ORF">EJB05_17229</name>
</gene>
<evidence type="ECO:0000313" key="1">
    <source>
        <dbReference type="EMBL" id="TVU35343.1"/>
    </source>
</evidence>
<sequence length="67" mass="7559">MGSHACQSAIAYKPTSIIIPDYTKTEPTAYTKWAFKEKMGHFMSVVLTPDLEKWTSNTIHGNTRVRA</sequence>
<evidence type="ECO:0000313" key="2">
    <source>
        <dbReference type="Proteomes" id="UP000324897"/>
    </source>
</evidence>
<dbReference type="Gramene" id="TVU35343">
    <property type="protein sequence ID" value="TVU35343"/>
    <property type="gene ID" value="EJB05_17229"/>
</dbReference>
<proteinExistence type="predicted"/>
<keyword evidence="2" id="KW-1185">Reference proteome</keyword>
<accession>A0A5J9VGV8</accession>